<name>A0A4R2K6P6_9PSEU</name>
<keyword evidence="1" id="KW-0812">Transmembrane</keyword>
<dbReference type="AlphaFoldDB" id="A0A4R2K6P6"/>
<comment type="caution">
    <text evidence="2">The sequence shown here is derived from an EMBL/GenBank/DDBJ whole genome shotgun (WGS) entry which is preliminary data.</text>
</comment>
<dbReference type="RefSeq" id="WP_132112093.1">
    <property type="nucleotide sequence ID" value="NZ_SLWS01000001.1"/>
</dbReference>
<gene>
    <name evidence="2" type="ORF">EV192_1011391</name>
</gene>
<feature type="transmembrane region" description="Helical" evidence="1">
    <location>
        <begin position="6"/>
        <end position="27"/>
    </location>
</feature>
<evidence type="ECO:0000313" key="2">
    <source>
        <dbReference type="EMBL" id="TCO65599.1"/>
    </source>
</evidence>
<keyword evidence="1" id="KW-0472">Membrane</keyword>
<evidence type="ECO:0000313" key="3">
    <source>
        <dbReference type="Proteomes" id="UP000295680"/>
    </source>
</evidence>
<sequence length="215" mass="22191">MRSRSAIVTIVVAVVVVLAAIGGAYVLRTKSASSASSPPNTPQPPPSAASVCHAEPCSVVATAAIGTTRIDLYAEAGGHSGRLKIGDEVVIDVTITDRGAALTGNSLQCVPGSLQACLVRGEDPAGGTVGEVMVGRSGKWQTTETPYYSDAGYLALADINNDTTAEVIVAQKGYYAQVFTLDGTDKGCTRPVNRLNLLPGWPTVKPSPAQLHEPC</sequence>
<reference evidence="2 3" key="1">
    <citation type="submission" date="2019-03" db="EMBL/GenBank/DDBJ databases">
        <title>Genomic Encyclopedia of Type Strains, Phase IV (KMG-IV): sequencing the most valuable type-strain genomes for metagenomic binning, comparative biology and taxonomic classification.</title>
        <authorList>
            <person name="Goeker M."/>
        </authorList>
    </citation>
    <scope>NUCLEOTIDE SEQUENCE [LARGE SCALE GENOMIC DNA]</scope>
    <source>
        <strain evidence="2 3">DSM 45934</strain>
    </source>
</reference>
<protein>
    <submittedName>
        <fullName evidence="2">Uncharacterized protein</fullName>
    </submittedName>
</protein>
<accession>A0A4R2K6P6</accession>
<keyword evidence="3" id="KW-1185">Reference proteome</keyword>
<dbReference type="Proteomes" id="UP000295680">
    <property type="component" value="Unassembled WGS sequence"/>
</dbReference>
<proteinExistence type="predicted"/>
<dbReference type="EMBL" id="SLWS01000001">
    <property type="protein sequence ID" value="TCO65599.1"/>
    <property type="molecule type" value="Genomic_DNA"/>
</dbReference>
<keyword evidence="1" id="KW-1133">Transmembrane helix</keyword>
<organism evidence="2 3">
    <name type="scientific">Actinocrispum wychmicini</name>
    <dbReference type="NCBI Taxonomy" id="1213861"/>
    <lineage>
        <taxon>Bacteria</taxon>
        <taxon>Bacillati</taxon>
        <taxon>Actinomycetota</taxon>
        <taxon>Actinomycetes</taxon>
        <taxon>Pseudonocardiales</taxon>
        <taxon>Pseudonocardiaceae</taxon>
        <taxon>Actinocrispum</taxon>
    </lineage>
</organism>
<evidence type="ECO:0000256" key="1">
    <source>
        <dbReference type="SAM" id="Phobius"/>
    </source>
</evidence>
<dbReference type="OrthoDB" id="3699175at2"/>